<dbReference type="GO" id="GO:0005886">
    <property type="term" value="C:plasma membrane"/>
    <property type="evidence" value="ECO:0007669"/>
    <property type="project" value="TreeGrafter"/>
</dbReference>
<organism evidence="6 7">
    <name type="scientific">Mycena rosella</name>
    <name type="common">Pink bonnet</name>
    <name type="synonym">Agaricus rosellus</name>
    <dbReference type="NCBI Taxonomy" id="1033263"/>
    <lineage>
        <taxon>Eukaryota</taxon>
        <taxon>Fungi</taxon>
        <taxon>Dikarya</taxon>
        <taxon>Basidiomycota</taxon>
        <taxon>Agaricomycotina</taxon>
        <taxon>Agaricomycetes</taxon>
        <taxon>Agaricomycetidae</taxon>
        <taxon>Agaricales</taxon>
        <taxon>Marasmiineae</taxon>
        <taxon>Mycenaceae</taxon>
        <taxon>Mycena</taxon>
    </lineage>
</organism>
<keyword evidence="4 5" id="KW-0472">Membrane</keyword>
<evidence type="ECO:0000256" key="5">
    <source>
        <dbReference type="SAM" id="Phobius"/>
    </source>
</evidence>
<evidence type="ECO:0000256" key="4">
    <source>
        <dbReference type="ARBA" id="ARBA00023136"/>
    </source>
</evidence>
<evidence type="ECO:0000256" key="2">
    <source>
        <dbReference type="ARBA" id="ARBA00022692"/>
    </source>
</evidence>
<evidence type="ECO:0000313" key="7">
    <source>
        <dbReference type="Proteomes" id="UP001221757"/>
    </source>
</evidence>
<proteinExistence type="predicted"/>
<comment type="caution">
    <text evidence="6">The sequence shown here is derived from an EMBL/GenBank/DDBJ whole genome shotgun (WGS) entry which is preliminary data.</text>
</comment>
<evidence type="ECO:0008006" key="8">
    <source>
        <dbReference type="Google" id="ProtNLM"/>
    </source>
</evidence>
<reference evidence="6" key="1">
    <citation type="submission" date="2023-03" db="EMBL/GenBank/DDBJ databases">
        <title>Massive genome expansion in bonnet fungi (Mycena s.s.) driven by repeated elements and novel gene families across ecological guilds.</title>
        <authorList>
            <consortium name="Lawrence Berkeley National Laboratory"/>
            <person name="Harder C.B."/>
            <person name="Miyauchi S."/>
            <person name="Viragh M."/>
            <person name="Kuo A."/>
            <person name="Thoen E."/>
            <person name="Andreopoulos B."/>
            <person name="Lu D."/>
            <person name="Skrede I."/>
            <person name="Drula E."/>
            <person name="Henrissat B."/>
            <person name="Morin E."/>
            <person name="Kohler A."/>
            <person name="Barry K."/>
            <person name="LaButti K."/>
            <person name="Morin E."/>
            <person name="Salamov A."/>
            <person name="Lipzen A."/>
            <person name="Mereny Z."/>
            <person name="Hegedus B."/>
            <person name="Baldrian P."/>
            <person name="Stursova M."/>
            <person name="Weitz H."/>
            <person name="Taylor A."/>
            <person name="Grigoriev I.V."/>
            <person name="Nagy L.G."/>
            <person name="Martin F."/>
            <person name="Kauserud H."/>
        </authorList>
    </citation>
    <scope>NUCLEOTIDE SEQUENCE</scope>
    <source>
        <strain evidence="6">CBHHK067</strain>
    </source>
</reference>
<dbReference type="Gene3D" id="1.20.1070.10">
    <property type="entry name" value="Rhodopsin 7-helix transmembrane proteins"/>
    <property type="match status" value="1"/>
</dbReference>
<dbReference type="GO" id="GO:0004930">
    <property type="term" value="F:G protein-coupled receptor activity"/>
    <property type="evidence" value="ECO:0007669"/>
    <property type="project" value="TreeGrafter"/>
</dbReference>
<feature type="transmembrane region" description="Helical" evidence="5">
    <location>
        <begin position="199"/>
        <end position="220"/>
    </location>
</feature>
<dbReference type="AlphaFoldDB" id="A0AAD7G3C9"/>
<feature type="transmembrane region" description="Helical" evidence="5">
    <location>
        <begin position="28"/>
        <end position="51"/>
    </location>
</feature>
<dbReference type="PANTHER" id="PTHR23112">
    <property type="entry name" value="G PROTEIN-COUPLED RECEPTOR 157-RELATED"/>
    <property type="match status" value="1"/>
</dbReference>
<gene>
    <name evidence="6" type="ORF">B0H17DRAFT_1101603</name>
</gene>
<accession>A0AAD7G3C9</accession>
<evidence type="ECO:0000256" key="1">
    <source>
        <dbReference type="ARBA" id="ARBA00004141"/>
    </source>
</evidence>
<feature type="transmembrane region" description="Helical" evidence="5">
    <location>
        <begin position="71"/>
        <end position="90"/>
    </location>
</feature>
<dbReference type="Proteomes" id="UP001221757">
    <property type="component" value="Unassembled WGS sequence"/>
</dbReference>
<feature type="transmembrane region" description="Helical" evidence="5">
    <location>
        <begin position="144"/>
        <end position="168"/>
    </location>
</feature>
<dbReference type="PANTHER" id="PTHR23112:SF37">
    <property type="entry name" value="G PROTEIN-COUPLED RECEPTOR GPR1"/>
    <property type="match status" value="1"/>
</dbReference>
<dbReference type="GO" id="GO:0007189">
    <property type="term" value="P:adenylate cyclase-activating G protein-coupled receptor signaling pathway"/>
    <property type="evidence" value="ECO:0007669"/>
    <property type="project" value="TreeGrafter"/>
</dbReference>
<feature type="transmembrane region" description="Helical" evidence="5">
    <location>
        <begin position="257"/>
        <end position="275"/>
    </location>
</feature>
<feature type="transmembrane region" description="Helical" evidence="5">
    <location>
        <begin position="120"/>
        <end position="137"/>
    </location>
</feature>
<keyword evidence="2 5" id="KW-0812">Transmembrane</keyword>
<evidence type="ECO:0000313" key="6">
    <source>
        <dbReference type="EMBL" id="KAJ7652286.1"/>
    </source>
</evidence>
<name>A0AAD7G3C9_MYCRO</name>
<sequence>MPEKMQPLPDGGQMILRVTYTSWEAHGITVLVVVSCLSLIAVVGLLTAIALSAFNTRSTHQQHLFLRTHAAAYFISLLICDMIQSVASIMNANWILNMAVEKGTLCVIQGAAKQISDVGLSFWTFVIALHTFCLLVLGITPRPYVLWITLIAGWSAIGILAMAGPLLLDTAHRGPFYGISGYWCWITQDYVVERATLDYMFMFMAGTSSFVLYSVVFLRMRGNIVITGKRVMFRKTGNNEWLGQQDSRTMSVARKMLLYPVAYTIVILPIAAARFSDWAGNDVPFEVTIFSDVVFLLSGVVNVTLFATTRRLLPAGSIKLPRFRMDKRAASRPHIATEYELESGSLSSYRQASGTYALKAYSSIDSTEAGPLWIQAPPASKAVIHNN</sequence>
<comment type="subcellular location">
    <subcellularLocation>
        <location evidence="1">Membrane</location>
        <topology evidence="1">Multi-pass membrane protein</topology>
    </subcellularLocation>
</comment>
<feature type="transmembrane region" description="Helical" evidence="5">
    <location>
        <begin position="287"/>
        <end position="307"/>
    </location>
</feature>
<dbReference type="EMBL" id="JARKIE010000350">
    <property type="protein sequence ID" value="KAJ7652286.1"/>
    <property type="molecule type" value="Genomic_DNA"/>
</dbReference>
<keyword evidence="7" id="KW-1185">Reference proteome</keyword>
<dbReference type="SUPFAM" id="SSF81321">
    <property type="entry name" value="Family A G protein-coupled receptor-like"/>
    <property type="match status" value="1"/>
</dbReference>
<keyword evidence="3 5" id="KW-1133">Transmembrane helix</keyword>
<protein>
    <recommendedName>
        <fullName evidence="8">Glucose receptor Git3 N-terminal domain-containing protein</fullName>
    </recommendedName>
</protein>
<evidence type="ECO:0000256" key="3">
    <source>
        <dbReference type="ARBA" id="ARBA00022989"/>
    </source>
</evidence>